<sequence length="48" mass="5859">MINYRLGMRSMNDFSGIMFDQEKNRVPHHKSNNLNQILKELRLMFQDF</sequence>
<organism evidence="1 2">
    <name type="scientific">Heterostelium pallidum (strain ATCC 26659 / Pp 5 / PN500)</name>
    <name type="common">Cellular slime mold</name>
    <name type="synonym">Polysphondylium pallidum</name>
    <dbReference type="NCBI Taxonomy" id="670386"/>
    <lineage>
        <taxon>Eukaryota</taxon>
        <taxon>Amoebozoa</taxon>
        <taxon>Evosea</taxon>
        <taxon>Eumycetozoa</taxon>
        <taxon>Dictyostelia</taxon>
        <taxon>Acytosteliales</taxon>
        <taxon>Acytosteliaceae</taxon>
        <taxon>Heterostelium</taxon>
    </lineage>
</organism>
<dbReference type="Proteomes" id="UP000001396">
    <property type="component" value="Unassembled WGS sequence"/>
</dbReference>
<dbReference type="GeneID" id="31365692"/>
<reference evidence="1 2" key="1">
    <citation type="journal article" date="2011" name="Genome Res.">
        <title>Phylogeny-wide analysis of social amoeba genomes highlights ancient origins for complex intercellular communication.</title>
        <authorList>
            <person name="Heidel A.J."/>
            <person name="Lawal H.M."/>
            <person name="Felder M."/>
            <person name="Schilde C."/>
            <person name="Helps N.R."/>
            <person name="Tunggal B."/>
            <person name="Rivero F."/>
            <person name="John U."/>
            <person name="Schleicher M."/>
            <person name="Eichinger L."/>
            <person name="Platzer M."/>
            <person name="Noegel A.A."/>
            <person name="Schaap P."/>
            <person name="Gloeckner G."/>
        </authorList>
    </citation>
    <scope>NUCLEOTIDE SEQUENCE [LARGE SCALE GENOMIC DNA]</scope>
    <source>
        <strain evidence="2">ATCC 26659 / Pp 5 / PN500</strain>
    </source>
</reference>
<dbReference type="RefSeq" id="XP_020428587.1">
    <property type="nucleotide sequence ID" value="XM_020581002.1"/>
</dbReference>
<name>D3BQN5_HETP5</name>
<dbReference type="EMBL" id="ADBJ01000047">
    <property type="protein sequence ID" value="EFA76455.1"/>
    <property type="molecule type" value="Genomic_DNA"/>
</dbReference>
<comment type="caution">
    <text evidence="1">The sequence shown here is derived from an EMBL/GenBank/DDBJ whole genome shotgun (WGS) entry which is preliminary data.</text>
</comment>
<dbReference type="AlphaFoldDB" id="D3BQN5"/>
<dbReference type="InParanoid" id="D3BQN5"/>
<proteinExistence type="predicted"/>
<evidence type="ECO:0000313" key="2">
    <source>
        <dbReference type="Proteomes" id="UP000001396"/>
    </source>
</evidence>
<accession>D3BQN5</accession>
<keyword evidence="2" id="KW-1185">Reference proteome</keyword>
<evidence type="ECO:0000313" key="1">
    <source>
        <dbReference type="EMBL" id="EFA76455.1"/>
    </source>
</evidence>
<gene>
    <name evidence="1" type="ORF">PPL_10221</name>
</gene>
<protein>
    <submittedName>
        <fullName evidence="1">Uncharacterized protein</fullName>
    </submittedName>
</protein>